<feature type="transmembrane region" description="Helical" evidence="2">
    <location>
        <begin position="46"/>
        <end position="66"/>
    </location>
</feature>
<dbReference type="Proteomes" id="UP000785679">
    <property type="component" value="Unassembled WGS sequence"/>
</dbReference>
<feature type="transmembrane region" description="Helical" evidence="2">
    <location>
        <begin position="227"/>
        <end position="248"/>
    </location>
</feature>
<gene>
    <name evidence="3" type="ORF">FGO68_gene14607</name>
</gene>
<feature type="transmembrane region" description="Helical" evidence="2">
    <location>
        <begin position="78"/>
        <end position="98"/>
    </location>
</feature>
<feature type="compositionally biased region" description="Basic and acidic residues" evidence="1">
    <location>
        <begin position="342"/>
        <end position="357"/>
    </location>
</feature>
<feature type="transmembrane region" description="Helical" evidence="2">
    <location>
        <begin position="196"/>
        <end position="215"/>
    </location>
</feature>
<dbReference type="AlphaFoldDB" id="A0A8J8NIG7"/>
<keyword evidence="2" id="KW-0472">Membrane</keyword>
<dbReference type="EMBL" id="RRYP01016510">
    <property type="protein sequence ID" value="TNV75075.1"/>
    <property type="molecule type" value="Genomic_DNA"/>
</dbReference>
<feature type="region of interest" description="Disordered" evidence="1">
    <location>
        <begin position="338"/>
        <end position="380"/>
    </location>
</feature>
<feature type="transmembrane region" description="Helical" evidence="2">
    <location>
        <begin position="110"/>
        <end position="129"/>
    </location>
</feature>
<proteinExistence type="predicted"/>
<comment type="caution">
    <text evidence="3">The sequence shown here is derived from an EMBL/GenBank/DDBJ whole genome shotgun (WGS) entry which is preliminary data.</text>
</comment>
<feature type="transmembrane region" description="Helical" evidence="2">
    <location>
        <begin position="307"/>
        <end position="328"/>
    </location>
</feature>
<feature type="transmembrane region" description="Helical" evidence="2">
    <location>
        <begin position="260"/>
        <end position="277"/>
    </location>
</feature>
<reference evidence="3" key="1">
    <citation type="submission" date="2019-06" db="EMBL/GenBank/DDBJ databases">
        <authorList>
            <person name="Zheng W."/>
        </authorList>
    </citation>
    <scope>NUCLEOTIDE SEQUENCE</scope>
    <source>
        <strain evidence="3">QDHG01</strain>
    </source>
</reference>
<evidence type="ECO:0000313" key="3">
    <source>
        <dbReference type="EMBL" id="TNV75075.1"/>
    </source>
</evidence>
<feature type="transmembrane region" description="Helical" evidence="2">
    <location>
        <begin position="6"/>
        <end position="26"/>
    </location>
</feature>
<evidence type="ECO:0000256" key="2">
    <source>
        <dbReference type="SAM" id="Phobius"/>
    </source>
</evidence>
<sequence length="461" mass="52197">MATLMIHVAFMNYVLAGSAMIAFSRIVPRLRTDEDSIALLREWMPLMLSGAITAGVAPLLFIQILYQKEFYTANLLLFNRWMAILPVLIIGFYSLYLIKSQWLKRRHKVVQTLVSAVPLACFAFTAYSWTENHLLSVRSLDFWSRYYSSRSQFYFEPQLLPRLLVWSFGSIPTMVTILSWQNWYRGTGRPASLAKLALSGILITAAVSFWFALSLQNGAREAALSRFTAPYVAVAIVGIVIQTISWRATVRIDRFEIRNLILASAGLFLTVAGMTAWREAARIMTLGQERFQAHFESHAEAFRKGGLVYFVLFLAMNGGLIALVFRIVRKCSIDQSSPAQEFRPESEHQIPDIDPKHNLHRSKTKKNTGASSPEKSGEVRGRCHVRSIWVWDGDPGSRATIVLNQNPDISSRRRSRAISSFSGVSQMPSAICRRISSTRSWRMSGSRWTLSSIWPRELIST</sequence>
<name>A0A8J8NIG7_HALGN</name>
<keyword evidence="2" id="KW-1133">Transmembrane helix</keyword>
<protein>
    <submittedName>
        <fullName evidence="3">Uncharacterized protein</fullName>
    </submittedName>
</protein>
<evidence type="ECO:0000256" key="1">
    <source>
        <dbReference type="SAM" id="MobiDB-lite"/>
    </source>
</evidence>
<organism evidence="3 4">
    <name type="scientific">Halteria grandinella</name>
    <dbReference type="NCBI Taxonomy" id="5974"/>
    <lineage>
        <taxon>Eukaryota</taxon>
        <taxon>Sar</taxon>
        <taxon>Alveolata</taxon>
        <taxon>Ciliophora</taxon>
        <taxon>Intramacronucleata</taxon>
        <taxon>Spirotrichea</taxon>
        <taxon>Stichotrichia</taxon>
        <taxon>Sporadotrichida</taxon>
        <taxon>Halteriidae</taxon>
        <taxon>Halteria</taxon>
    </lineage>
</organism>
<evidence type="ECO:0000313" key="4">
    <source>
        <dbReference type="Proteomes" id="UP000785679"/>
    </source>
</evidence>
<feature type="transmembrane region" description="Helical" evidence="2">
    <location>
        <begin position="163"/>
        <end position="184"/>
    </location>
</feature>
<keyword evidence="4" id="KW-1185">Reference proteome</keyword>
<keyword evidence="2" id="KW-0812">Transmembrane</keyword>
<accession>A0A8J8NIG7</accession>